<dbReference type="EMBL" id="MU001745">
    <property type="protein sequence ID" value="KAF2800573.1"/>
    <property type="molecule type" value="Genomic_DNA"/>
</dbReference>
<dbReference type="OrthoDB" id="2019666at2759"/>
<evidence type="ECO:0000259" key="1">
    <source>
        <dbReference type="Pfam" id="PF00583"/>
    </source>
</evidence>
<sequence>MSGSVTFQKIPENELTEDMVKQTADLFSSAYGVWGAHAQEKVGKFCNEENMGRRVKMSPNILREQSLPKEGRNVLVRALVGEELVGHAFATRWKYEEYQVCWVTQLCVKPDHRRCGMATHMLLKLKEGEQDRAFGILSSHPAAIMAALRAFGNGLENMNFDMARTHAHAIMTCSPVNYVKAATLKADFFGNDIQDGNVWCAFTNFWVDHKEPLGVLKNLNENGIHWPLGELPDGCEYLVIVEGTTGQDHGD</sequence>
<dbReference type="InterPro" id="IPR000182">
    <property type="entry name" value="GNAT_dom"/>
</dbReference>
<dbReference type="CDD" id="cd04301">
    <property type="entry name" value="NAT_SF"/>
    <property type="match status" value="1"/>
</dbReference>
<evidence type="ECO:0000313" key="2">
    <source>
        <dbReference type="EMBL" id="KAF2800573.1"/>
    </source>
</evidence>
<feature type="domain" description="N-acetyltransferase" evidence="1">
    <location>
        <begin position="69"/>
        <end position="127"/>
    </location>
</feature>
<name>A0A6A6XWE6_9PLEO</name>
<keyword evidence="3" id="KW-1185">Reference proteome</keyword>
<reference evidence="2" key="1">
    <citation type="journal article" date="2020" name="Stud. Mycol.">
        <title>101 Dothideomycetes genomes: a test case for predicting lifestyles and emergence of pathogens.</title>
        <authorList>
            <person name="Haridas S."/>
            <person name="Albert R."/>
            <person name="Binder M."/>
            <person name="Bloem J."/>
            <person name="Labutti K."/>
            <person name="Salamov A."/>
            <person name="Andreopoulos B."/>
            <person name="Baker S."/>
            <person name="Barry K."/>
            <person name="Bills G."/>
            <person name="Bluhm B."/>
            <person name="Cannon C."/>
            <person name="Castanera R."/>
            <person name="Culley D."/>
            <person name="Daum C."/>
            <person name="Ezra D."/>
            <person name="Gonzalez J."/>
            <person name="Henrissat B."/>
            <person name="Kuo A."/>
            <person name="Liang C."/>
            <person name="Lipzen A."/>
            <person name="Lutzoni F."/>
            <person name="Magnuson J."/>
            <person name="Mondo S."/>
            <person name="Nolan M."/>
            <person name="Ohm R."/>
            <person name="Pangilinan J."/>
            <person name="Park H.-J."/>
            <person name="Ramirez L."/>
            <person name="Alfaro M."/>
            <person name="Sun H."/>
            <person name="Tritt A."/>
            <person name="Yoshinaga Y."/>
            <person name="Zwiers L.-H."/>
            <person name="Turgeon B."/>
            <person name="Goodwin S."/>
            <person name="Spatafora J."/>
            <person name="Crous P."/>
            <person name="Grigoriev I."/>
        </authorList>
    </citation>
    <scope>NUCLEOTIDE SEQUENCE</scope>
    <source>
        <strain evidence="2">CBS 109.77</strain>
    </source>
</reference>
<evidence type="ECO:0000313" key="3">
    <source>
        <dbReference type="Proteomes" id="UP000799757"/>
    </source>
</evidence>
<dbReference type="Proteomes" id="UP000799757">
    <property type="component" value="Unassembled WGS sequence"/>
</dbReference>
<proteinExistence type="predicted"/>
<dbReference type="SUPFAM" id="SSF55729">
    <property type="entry name" value="Acyl-CoA N-acyltransferases (Nat)"/>
    <property type="match status" value="1"/>
</dbReference>
<gene>
    <name evidence="2" type="ORF">K505DRAFT_399896</name>
</gene>
<dbReference type="AlphaFoldDB" id="A0A6A6XWE6"/>
<dbReference type="Gene3D" id="3.40.630.30">
    <property type="match status" value="1"/>
</dbReference>
<accession>A0A6A6XWE6</accession>
<dbReference type="Pfam" id="PF00583">
    <property type="entry name" value="Acetyltransf_1"/>
    <property type="match status" value="1"/>
</dbReference>
<dbReference type="GO" id="GO:0016747">
    <property type="term" value="F:acyltransferase activity, transferring groups other than amino-acyl groups"/>
    <property type="evidence" value="ECO:0007669"/>
    <property type="project" value="InterPro"/>
</dbReference>
<dbReference type="InterPro" id="IPR016181">
    <property type="entry name" value="Acyl_CoA_acyltransferase"/>
</dbReference>
<organism evidence="2 3">
    <name type="scientific">Melanomma pulvis-pyrius CBS 109.77</name>
    <dbReference type="NCBI Taxonomy" id="1314802"/>
    <lineage>
        <taxon>Eukaryota</taxon>
        <taxon>Fungi</taxon>
        <taxon>Dikarya</taxon>
        <taxon>Ascomycota</taxon>
        <taxon>Pezizomycotina</taxon>
        <taxon>Dothideomycetes</taxon>
        <taxon>Pleosporomycetidae</taxon>
        <taxon>Pleosporales</taxon>
        <taxon>Melanommataceae</taxon>
        <taxon>Melanomma</taxon>
    </lineage>
</organism>
<protein>
    <recommendedName>
        <fullName evidence="1">N-acetyltransferase domain-containing protein</fullName>
    </recommendedName>
</protein>